<dbReference type="InterPro" id="IPR008979">
    <property type="entry name" value="Galactose-bd-like_sf"/>
</dbReference>
<feature type="domain" description="Sialate O-acetylesterase" evidence="3">
    <location>
        <begin position="447"/>
        <end position="538"/>
    </location>
</feature>
<gene>
    <name evidence="4" type="ordered locus">Astex_3535</name>
</gene>
<dbReference type="OrthoDB" id="9795554at2"/>
<keyword evidence="4" id="KW-0614">Plasmid</keyword>
<keyword evidence="1" id="KW-0378">Hydrolase</keyword>
<evidence type="ECO:0000313" key="4">
    <source>
        <dbReference type="EMBL" id="ADU15165.1"/>
    </source>
</evidence>
<dbReference type="SUPFAM" id="SSF49785">
    <property type="entry name" value="Galactose-binding domain-like"/>
    <property type="match status" value="1"/>
</dbReference>
<dbReference type="GO" id="GO:0001681">
    <property type="term" value="F:sialate O-acetylesterase activity"/>
    <property type="evidence" value="ECO:0007669"/>
    <property type="project" value="InterPro"/>
</dbReference>
<dbReference type="PANTHER" id="PTHR22901:SF0">
    <property type="entry name" value="SIALATE O-ACETYLESTERASE"/>
    <property type="match status" value="1"/>
</dbReference>
<dbReference type="PANTHER" id="PTHR22901">
    <property type="entry name" value="SIALATE O-ACETYLESTERASE"/>
    <property type="match status" value="1"/>
</dbReference>
<accession>E8RVJ6</accession>
<geneLocation type="plasmid" evidence="4 5">
    <name>pASTEX01</name>
</geneLocation>
<dbReference type="InterPro" id="IPR039329">
    <property type="entry name" value="SIAE"/>
</dbReference>
<dbReference type="Gene3D" id="3.40.50.1110">
    <property type="entry name" value="SGNH hydrolase"/>
    <property type="match status" value="1"/>
</dbReference>
<sequence length="665" mass="70820">MIRKTARRAAAIGAGLMALTSAASAQAPQASQAPQNALKIDPLFGDHMVLQRGKPVSLRGDAPAGTTITVRFGTASVTAKADSGGQWRATLPPVTDGASGTLEVSASDGSRLALKDVVAGDVFLCSGQSNMDLSVGDTSYPKRTAEEGEGKPVRLFKVKRTASPRAERFVTPEQAWALAGPETLPGFSAACWHMARTMAAANTGAPIGLVQSSWGGTSIEDWMAPAVLGQRPDYAADIKRLNAFASDPKAATAELIAATDAWAKTADTAAANWHTPAFDDRQWPQMPLPGTWERSGIAALRAFDGLMWYRHSVELTAEQAGKPAILRLGRIDERDQVWVNGHVVGATLLGSEPRAYTLPAGLLRSGRNHIVIRVLDERGAGGLIGKAGELHLELSGAPSVDLSGPWRYQTGSERRNWKTPPPFVPWAAPRGVSMLWNGMIAPLDGFALKGIAWYQGETNTAEAATYAELLDGWAASWRSFFHDPALPVIIAQLPGYGPRSAVPGDNDWARLREAQRLTVAKDPHMGLAVLIDLGVSYDIHPAHKDEVGARLGTEMLRVAYGRPLLRAPSPVKAEAAPDAIRVRFTDTGGSLIAYGSHEAATFELCDTAGKCRFVPAQVEGDTVRLPADASARQVRYAWQGSPPVNLYGKSGLPVVPFSLPMPPGL</sequence>
<dbReference type="Gene3D" id="2.60.40.10">
    <property type="entry name" value="Immunoglobulins"/>
    <property type="match status" value="1"/>
</dbReference>
<dbReference type="EMBL" id="CP002397">
    <property type="protein sequence ID" value="ADU15165.1"/>
    <property type="molecule type" value="Genomic_DNA"/>
</dbReference>
<dbReference type="GO" id="GO:0005975">
    <property type="term" value="P:carbohydrate metabolic process"/>
    <property type="evidence" value="ECO:0007669"/>
    <property type="project" value="TreeGrafter"/>
</dbReference>
<dbReference type="HOGENOM" id="CLU_015150_2_0_5"/>
<evidence type="ECO:0000313" key="5">
    <source>
        <dbReference type="Proteomes" id="UP000001492"/>
    </source>
</evidence>
<dbReference type="SUPFAM" id="SSF52266">
    <property type="entry name" value="SGNH hydrolase"/>
    <property type="match status" value="1"/>
</dbReference>
<reference evidence="5" key="1">
    <citation type="submission" date="2010-12" db="EMBL/GenBank/DDBJ databases">
        <title>Complete sequence of plasmid 1 of Asticcacaulis excentricus CB 48.</title>
        <authorList>
            <consortium name="US DOE Joint Genome Institute"/>
            <person name="Lucas S."/>
            <person name="Copeland A."/>
            <person name="Lapidus A."/>
            <person name="Cheng J.-F."/>
            <person name="Bruce D."/>
            <person name="Goodwin L."/>
            <person name="Pitluck S."/>
            <person name="Teshima H."/>
            <person name="Davenport K."/>
            <person name="Detter J.C."/>
            <person name="Han C."/>
            <person name="Tapia R."/>
            <person name="Land M."/>
            <person name="Hauser L."/>
            <person name="Jeffries C."/>
            <person name="Kyrpides N."/>
            <person name="Ivanova N."/>
            <person name="Ovchinnikova G."/>
            <person name="Brun Y.V."/>
            <person name="Woyke T."/>
        </authorList>
    </citation>
    <scope>NUCLEOTIDE SEQUENCE [LARGE SCALE GENOMIC DNA]</scope>
    <source>
        <strain evidence="5">ATCC 15261 / DSM 4724 / KCTC 12464 / NCIMB 9791 / VKM B-1370 / CB 48</strain>
        <plasmid evidence="5">pASTEX01</plasmid>
    </source>
</reference>
<feature type="domain" description="Sialate O-acetylesterase" evidence="3">
    <location>
        <begin position="120"/>
        <end position="246"/>
    </location>
</feature>
<dbReference type="InterPro" id="IPR005181">
    <property type="entry name" value="SASA"/>
</dbReference>
<dbReference type="Proteomes" id="UP000001492">
    <property type="component" value="Plasmid pASTEX01"/>
</dbReference>
<dbReference type="KEGG" id="aex:Astex_3535"/>
<dbReference type="InterPro" id="IPR036514">
    <property type="entry name" value="SGNH_hydro_sf"/>
</dbReference>
<feature type="chain" id="PRO_5003230153" description="Sialate O-acetylesterase domain-containing protein" evidence="2">
    <location>
        <begin position="26"/>
        <end position="665"/>
    </location>
</feature>
<feature type="signal peptide" evidence="2">
    <location>
        <begin position="1"/>
        <end position="25"/>
    </location>
</feature>
<proteinExistence type="predicted"/>
<keyword evidence="5" id="KW-1185">Reference proteome</keyword>
<dbReference type="Pfam" id="PF03629">
    <property type="entry name" value="SASA"/>
    <property type="match status" value="2"/>
</dbReference>
<dbReference type="RefSeq" id="WP_013480979.1">
    <property type="nucleotide sequence ID" value="NC_014818.1"/>
</dbReference>
<evidence type="ECO:0000259" key="3">
    <source>
        <dbReference type="Pfam" id="PF03629"/>
    </source>
</evidence>
<dbReference type="AlphaFoldDB" id="E8RVJ6"/>
<protein>
    <recommendedName>
        <fullName evidence="3">Sialate O-acetylesterase domain-containing protein</fullName>
    </recommendedName>
</protein>
<evidence type="ECO:0000256" key="2">
    <source>
        <dbReference type="SAM" id="SignalP"/>
    </source>
</evidence>
<keyword evidence="2" id="KW-0732">Signal</keyword>
<organism evidence="4 5">
    <name type="scientific">Asticcacaulis excentricus (strain ATCC 15261 / DSM 4724 / KCTC 12464 / NCIMB 9791 / VKM B-1370 / CB 48)</name>
    <dbReference type="NCBI Taxonomy" id="573065"/>
    <lineage>
        <taxon>Bacteria</taxon>
        <taxon>Pseudomonadati</taxon>
        <taxon>Pseudomonadota</taxon>
        <taxon>Alphaproteobacteria</taxon>
        <taxon>Caulobacterales</taxon>
        <taxon>Caulobacteraceae</taxon>
        <taxon>Asticcacaulis</taxon>
    </lineage>
</organism>
<evidence type="ECO:0000256" key="1">
    <source>
        <dbReference type="ARBA" id="ARBA00022801"/>
    </source>
</evidence>
<dbReference type="Gene3D" id="2.60.120.260">
    <property type="entry name" value="Galactose-binding domain-like"/>
    <property type="match status" value="1"/>
</dbReference>
<name>E8RVJ6_ASTEC</name>
<dbReference type="eggNOG" id="COG3250">
    <property type="taxonomic scope" value="Bacteria"/>
</dbReference>
<dbReference type="InterPro" id="IPR013783">
    <property type="entry name" value="Ig-like_fold"/>
</dbReference>